<comment type="caution">
    <text evidence="2">The sequence shown here is derived from an EMBL/GenBank/DDBJ whole genome shotgun (WGS) entry which is preliminary data.</text>
</comment>
<dbReference type="AlphaFoldDB" id="A0AAV6LHI7"/>
<evidence type="ECO:0000256" key="1">
    <source>
        <dbReference type="SAM" id="Phobius"/>
    </source>
</evidence>
<keyword evidence="3" id="KW-1185">Reference proteome</keyword>
<accession>A0AAV6LHI7</accession>
<dbReference type="EMBL" id="JACTNZ010000001">
    <property type="protein sequence ID" value="KAG5563763.1"/>
    <property type="molecule type" value="Genomic_DNA"/>
</dbReference>
<keyword evidence="1" id="KW-1133">Transmembrane helix</keyword>
<keyword evidence="1" id="KW-0812">Transmembrane</keyword>
<name>A0AAV6LHI7_9ERIC</name>
<dbReference type="Proteomes" id="UP000823749">
    <property type="component" value="Chromosome 1"/>
</dbReference>
<gene>
    <name evidence="2" type="ORF">RHGRI_000084</name>
</gene>
<evidence type="ECO:0000313" key="3">
    <source>
        <dbReference type="Proteomes" id="UP000823749"/>
    </source>
</evidence>
<sequence>MDKFGNIAAGGLIRDHCVILPLGFQRNIGACSSMAAALWSLRDGLNLAKDFDYRCVDSGSIVNIIQDKKCADIIGPKWKVTQRCRSTMIFERPTNALTFWPRQVWIIHLALFSFTIAPFYLSFLFQEDFVDAKYPKLIIS</sequence>
<evidence type="ECO:0000313" key="2">
    <source>
        <dbReference type="EMBL" id="KAG5563763.1"/>
    </source>
</evidence>
<protein>
    <recommendedName>
        <fullName evidence="4">RNase H type-1 domain-containing protein</fullName>
    </recommendedName>
</protein>
<keyword evidence="1" id="KW-0472">Membrane</keyword>
<reference evidence="2" key="1">
    <citation type="submission" date="2020-08" db="EMBL/GenBank/DDBJ databases">
        <title>Plant Genome Project.</title>
        <authorList>
            <person name="Zhang R.-G."/>
        </authorList>
    </citation>
    <scope>NUCLEOTIDE SEQUENCE</scope>
    <source>
        <strain evidence="2">WSP0</strain>
        <tissue evidence="2">Leaf</tissue>
    </source>
</reference>
<feature type="transmembrane region" description="Helical" evidence="1">
    <location>
        <begin position="104"/>
        <end position="125"/>
    </location>
</feature>
<proteinExistence type="predicted"/>
<evidence type="ECO:0008006" key="4">
    <source>
        <dbReference type="Google" id="ProtNLM"/>
    </source>
</evidence>
<organism evidence="2 3">
    <name type="scientific">Rhododendron griersonianum</name>
    <dbReference type="NCBI Taxonomy" id="479676"/>
    <lineage>
        <taxon>Eukaryota</taxon>
        <taxon>Viridiplantae</taxon>
        <taxon>Streptophyta</taxon>
        <taxon>Embryophyta</taxon>
        <taxon>Tracheophyta</taxon>
        <taxon>Spermatophyta</taxon>
        <taxon>Magnoliopsida</taxon>
        <taxon>eudicotyledons</taxon>
        <taxon>Gunneridae</taxon>
        <taxon>Pentapetalae</taxon>
        <taxon>asterids</taxon>
        <taxon>Ericales</taxon>
        <taxon>Ericaceae</taxon>
        <taxon>Ericoideae</taxon>
        <taxon>Rhodoreae</taxon>
        <taxon>Rhododendron</taxon>
    </lineage>
</organism>